<evidence type="ECO:0000259" key="1">
    <source>
        <dbReference type="PROSITE" id="PS50995"/>
    </source>
</evidence>
<accession>A0A542ZGA7</accession>
<dbReference type="InterPro" id="IPR036388">
    <property type="entry name" value="WH-like_DNA-bd_sf"/>
</dbReference>
<dbReference type="PRINTS" id="PR00598">
    <property type="entry name" value="HTHMARR"/>
</dbReference>
<sequence length="143" mass="15730">MVEVERELSRLLRRARAASQTMATDIHPDLDAAGYATLVAMHELAGTHPGGVRATDVSAALQLHKSTMSRNLGDLERLGLIERVPDPEDARARLVRLTRQGQGSLERSRAGRRSHVAAQLAQWPARDVAELGRLLRRLNDDLG</sequence>
<name>A0A542ZGA7_9MICO</name>
<dbReference type="Proteomes" id="UP000319514">
    <property type="component" value="Unassembled WGS sequence"/>
</dbReference>
<dbReference type="PROSITE" id="PS50995">
    <property type="entry name" value="HTH_MARR_2"/>
    <property type="match status" value="1"/>
</dbReference>
<dbReference type="Pfam" id="PF12802">
    <property type="entry name" value="MarR_2"/>
    <property type="match status" value="1"/>
</dbReference>
<reference evidence="2 3" key="1">
    <citation type="submission" date="2019-06" db="EMBL/GenBank/DDBJ databases">
        <title>Sequencing the genomes of 1000 actinobacteria strains.</title>
        <authorList>
            <person name="Klenk H.-P."/>
        </authorList>
    </citation>
    <scope>NUCLEOTIDE SEQUENCE [LARGE SCALE GENOMIC DNA]</scope>
    <source>
        <strain evidence="2 3">DSM 18082</strain>
    </source>
</reference>
<dbReference type="GO" id="GO:0003700">
    <property type="term" value="F:DNA-binding transcription factor activity"/>
    <property type="evidence" value="ECO:0007669"/>
    <property type="project" value="InterPro"/>
</dbReference>
<comment type="caution">
    <text evidence="2">The sequence shown here is derived from an EMBL/GenBank/DDBJ whole genome shotgun (WGS) entry which is preliminary data.</text>
</comment>
<dbReference type="SUPFAM" id="SSF46785">
    <property type="entry name" value="Winged helix' DNA-binding domain"/>
    <property type="match status" value="1"/>
</dbReference>
<dbReference type="GO" id="GO:0006950">
    <property type="term" value="P:response to stress"/>
    <property type="evidence" value="ECO:0007669"/>
    <property type="project" value="TreeGrafter"/>
</dbReference>
<gene>
    <name evidence="2" type="ORF">FB474_0738</name>
</gene>
<dbReference type="SMART" id="SM00347">
    <property type="entry name" value="HTH_MARR"/>
    <property type="match status" value="1"/>
</dbReference>
<proteinExistence type="predicted"/>
<dbReference type="OrthoDB" id="9815567at2"/>
<feature type="domain" description="HTH marR-type" evidence="1">
    <location>
        <begin position="5"/>
        <end position="140"/>
    </location>
</feature>
<dbReference type="PANTHER" id="PTHR33164:SF57">
    <property type="entry name" value="MARR-FAMILY TRANSCRIPTIONAL REGULATOR"/>
    <property type="match status" value="1"/>
</dbReference>
<keyword evidence="3" id="KW-1185">Reference proteome</keyword>
<organism evidence="2 3">
    <name type="scientific">Oryzihumus leptocrescens</name>
    <dbReference type="NCBI Taxonomy" id="297536"/>
    <lineage>
        <taxon>Bacteria</taxon>
        <taxon>Bacillati</taxon>
        <taxon>Actinomycetota</taxon>
        <taxon>Actinomycetes</taxon>
        <taxon>Micrococcales</taxon>
        <taxon>Intrasporangiaceae</taxon>
        <taxon>Oryzihumus</taxon>
    </lineage>
</organism>
<dbReference type="EMBL" id="VFOQ01000001">
    <property type="protein sequence ID" value="TQL59384.1"/>
    <property type="molecule type" value="Genomic_DNA"/>
</dbReference>
<evidence type="ECO:0000313" key="2">
    <source>
        <dbReference type="EMBL" id="TQL59384.1"/>
    </source>
</evidence>
<dbReference type="InterPro" id="IPR000835">
    <property type="entry name" value="HTH_MarR-typ"/>
</dbReference>
<protein>
    <submittedName>
        <fullName evidence="2">MarR family transcriptional regulator</fullName>
    </submittedName>
</protein>
<dbReference type="Gene3D" id="1.10.10.10">
    <property type="entry name" value="Winged helix-like DNA-binding domain superfamily/Winged helix DNA-binding domain"/>
    <property type="match status" value="1"/>
</dbReference>
<dbReference type="InterPro" id="IPR036390">
    <property type="entry name" value="WH_DNA-bd_sf"/>
</dbReference>
<dbReference type="InterPro" id="IPR039422">
    <property type="entry name" value="MarR/SlyA-like"/>
</dbReference>
<dbReference type="AlphaFoldDB" id="A0A542ZGA7"/>
<evidence type="ECO:0000313" key="3">
    <source>
        <dbReference type="Proteomes" id="UP000319514"/>
    </source>
</evidence>
<dbReference type="PANTHER" id="PTHR33164">
    <property type="entry name" value="TRANSCRIPTIONAL REGULATOR, MARR FAMILY"/>
    <property type="match status" value="1"/>
</dbReference>